<dbReference type="EMBL" id="JBFBVU010000005">
    <property type="protein sequence ID" value="MEV8466371.1"/>
    <property type="molecule type" value="Genomic_DNA"/>
</dbReference>
<keyword evidence="1" id="KW-0732">Signal</keyword>
<protein>
    <submittedName>
        <fullName evidence="2">Invasion associated locus B family protein</fullName>
    </submittedName>
</protein>
<feature type="signal peptide" evidence="1">
    <location>
        <begin position="1"/>
        <end position="20"/>
    </location>
</feature>
<dbReference type="InterPro" id="IPR038696">
    <property type="entry name" value="IalB_sf"/>
</dbReference>
<evidence type="ECO:0000313" key="3">
    <source>
        <dbReference type="Proteomes" id="UP001553161"/>
    </source>
</evidence>
<sequence length="162" mass="17233">MKLTPILTAAVMCCALPLAAEEAPLELIESDWSVSCDDRGCVISRSMMEPTVNSRFATLTFAIAAEASFAQMALFVPLGTAVQQPLTLMAGPIQRDYAFTTCLAEGCVVLDRVAMDDLQNMSILPALDIRFFAAEADSPVRTSIPLTGLSAALDQVAEALSD</sequence>
<feature type="chain" id="PRO_5046004107" evidence="1">
    <location>
        <begin position="21"/>
        <end position="162"/>
    </location>
</feature>
<organism evidence="2 3">
    <name type="scientific">Meridianimarinicoccus marinus</name>
    <dbReference type="NCBI Taxonomy" id="3231483"/>
    <lineage>
        <taxon>Bacteria</taxon>
        <taxon>Pseudomonadati</taxon>
        <taxon>Pseudomonadota</taxon>
        <taxon>Alphaproteobacteria</taxon>
        <taxon>Rhodobacterales</taxon>
        <taxon>Paracoccaceae</taxon>
        <taxon>Meridianimarinicoccus</taxon>
    </lineage>
</organism>
<dbReference type="Proteomes" id="UP001553161">
    <property type="component" value="Unassembled WGS sequence"/>
</dbReference>
<gene>
    <name evidence="2" type="ORF">AB0T83_06195</name>
</gene>
<proteinExistence type="predicted"/>
<reference evidence="2 3" key="1">
    <citation type="submission" date="2024-07" db="EMBL/GenBank/DDBJ databases">
        <authorList>
            <person name="Kang M."/>
        </authorList>
    </citation>
    <scope>NUCLEOTIDE SEQUENCE [LARGE SCALE GENOMIC DNA]</scope>
    <source>
        <strain evidence="2 3">DFM31</strain>
    </source>
</reference>
<evidence type="ECO:0000256" key="1">
    <source>
        <dbReference type="SAM" id="SignalP"/>
    </source>
</evidence>
<comment type="caution">
    <text evidence="2">The sequence shown here is derived from an EMBL/GenBank/DDBJ whole genome shotgun (WGS) entry which is preliminary data.</text>
</comment>
<accession>A0ABV3L4F7</accession>
<dbReference type="Gene3D" id="2.60.40.1880">
    <property type="entry name" value="Invasion associated locus B (IalB) protein"/>
    <property type="match status" value="1"/>
</dbReference>
<name>A0ABV3L4F7_9RHOB</name>
<dbReference type="InterPro" id="IPR010642">
    <property type="entry name" value="Invasion_prot_B"/>
</dbReference>
<evidence type="ECO:0000313" key="2">
    <source>
        <dbReference type="EMBL" id="MEV8466371.1"/>
    </source>
</evidence>
<keyword evidence="3" id="KW-1185">Reference proteome</keyword>
<dbReference type="Pfam" id="PF06776">
    <property type="entry name" value="IalB"/>
    <property type="match status" value="1"/>
</dbReference>